<proteinExistence type="predicted"/>
<reference evidence="1 2" key="1">
    <citation type="journal article" date="2018" name="Front. Microbiol.">
        <title>Genome-Wide Analysis of Corynespora cassiicola Leaf Fall Disease Putative Effectors.</title>
        <authorList>
            <person name="Lopez D."/>
            <person name="Ribeiro S."/>
            <person name="Label P."/>
            <person name="Fumanal B."/>
            <person name="Venisse J.S."/>
            <person name="Kohler A."/>
            <person name="de Oliveira R.R."/>
            <person name="Labutti K."/>
            <person name="Lipzen A."/>
            <person name="Lail K."/>
            <person name="Bauer D."/>
            <person name="Ohm R.A."/>
            <person name="Barry K.W."/>
            <person name="Spatafora J."/>
            <person name="Grigoriev I.V."/>
            <person name="Martin F.M."/>
            <person name="Pujade-Renaud V."/>
        </authorList>
    </citation>
    <scope>NUCLEOTIDE SEQUENCE [LARGE SCALE GENOMIC DNA]</scope>
    <source>
        <strain evidence="1 2">Philippines</strain>
    </source>
</reference>
<keyword evidence="2" id="KW-1185">Reference proteome</keyword>
<organism evidence="1 2">
    <name type="scientific">Corynespora cassiicola Philippines</name>
    <dbReference type="NCBI Taxonomy" id="1448308"/>
    <lineage>
        <taxon>Eukaryota</taxon>
        <taxon>Fungi</taxon>
        <taxon>Dikarya</taxon>
        <taxon>Ascomycota</taxon>
        <taxon>Pezizomycotina</taxon>
        <taxon>Dothideomycetes</taxon>
        <taxon>Pleosporomycetidae</taxon>
        <taxon>Pleosporales</taxon>
        <taxon>Corynesporascaceae</taxon>
        <taxon>Corynespora</taxon>
    </lineage>
</organism>
<dbReference type="AlphaFoldDB" id="A0A2T2NBN7"/>
<evidence type="ECO:0000313" key="1">
    <source>
        <dbReference type="EMBL" id="PSN62780.1"/>
    </source>
</evidence>
<dbReference type="EMBL" id="KZ678141">
    <property type="protein sequence ID" value="PSN62780.1"/>
    <property type="molecule type" value="Genomic_DNA"/>
</dbReference>
<accession>A0A2T2NBN7</accession>
<sequence length="150" mass="16536">MAVRGVCTTGRAKQAGFCKARGRFGAGDVWSDAWACSSRRDVSVRCTMAKSEPDMLEEWTPEVDIPGCDIQGTIRSYSRGEQPALVISDGQEAEAKWGPHTRQQLGSGLGKLVWSHDLRFRVGRFCKRGTIFGCAEGRRSSICYIMEPTT</sequence>
<evidence type="ECO:0000313" key="2">
    <source>
        <dbReference type="Proteomes" id="UP000240883"/>
    </source>
</evidence>
<gene>
    <name evidence="1" type="ORF">BS50DRAFT_129259</name>
</gene>
<name>A0A2T2NBN7_CORCC</name>
<protein>
    <submittedName>
        <fullName evidence="1">Uncharacterized protein</fullName>
    </submittedName>
</protein>
<dbReference type="Proteomes" id="UP000240883">
    <property type="component" value="Unassembled WGS sequence"/>
</dbReference>